<dbReference type="Gene3D" id="3.20.20.80">
    <property type="entry name" value="Glycosidases"/>
    <property type="match status" value="1"/>
</dbReference>
<dbReference type="STRING" id="264731.PRU_2231"/>
<evidence type="ECO:0000313" key="11">
    <source>
        <dbReference type="Proteomes" id="UP000000927"/>
    </source>
</evidence>
<evidence type="ECO:0000256" key="7">
    <source>
        <dbReference type="RuleBase" id="RU361153"/>
    </source>
</evidence>
<dbReference type="KEGG" id="pru:PRU_2231"/>
<dbReference type="GO" id="GO:0031176">
    <property type="term" value="F:endo-1,4-beta-xylanase activity"/>
    <property type="evidence" value="ECO:0007669"/>
    <property type="project" value="UniProtKB-EC"/>
</dbReference>
<protein>
    <submittedName>
        <fullName evidence="10">Endo-1,4-beta-xylanase/cellulase</fullName>
        <ecNumber evidence="10">3.2.1.4</ecNumber>
        <ecNumber evidence="10">3.2.1.8</ecNumber>
    </submittedName>
</protein>
<evidence type="ECO:0000313" key="10">
    <source>
        <dbReference type="EMBL" id="ADE83418.1"/>
    </source>
</evidence>
<dbReference type="InterPro" id="IPR001547">
    <property type="entry name" value="Glyco_hydro_5"/>
</dbReference>
<dbReference type="InterPro" id="IPR017853">
    <property type="entry name" value="GH"/>
</dbReference>
<keyword evidence="8" id="KW-0732">Signal</keyword>
<dbReference type="eggNOG" id="COG2730">
    <property type="taxonomic scope" value="Bacteria"/>
</dbReference>
<feature type="chain" id="PRO_5003071864" evidence="8">
    <location>
        <begin position="23"/>
        <end position="584"/>
    </location>
</feature>
<evidence type="ECO:0000256" key="2">
    <source>
        <dbReference type="ARBA" id="ARBA00022801"/>
    </source>
</evidence>
<dbReference type="InterPro" id="IPR050386">
    <property type="entry name" value="Glycosyl_hydrolase_5"/>
</dbReference>
<evidence type="ECO:0000256" key="1">
    <source>
        <dbReference type="ARBA" id="ARBA00005641"/>
    </source>
</evidence>
<dbReference type="CAZy" id="GH5">
    <property type="family name" value="Glycoside Hydrolase Family 5"/>
</dbReference>
<gene>
    <name evidence="10" type="ordered locus">PRU_2231</name>
</gene>
<evidence type="ECO:0000256" key="8">
    <source>
        <dbReference type="SAM" id="SignalP"/>
    </source>
</evidence>
<dbReference type="EMBL" id="CP002006">
    <property type="protein sequence ID" value="ADE83418.1"/>
    <property type="molecule type" value="Genomic_DNA"/>
</dbReference>
<reference evidence="10 11" key="1">
    <citation type="journal article" date="2010" name="Microb. Ecol.">
        <title>Comparative genome analysis of Prevotella ruminicola and Prevotella bryantii: insights into their environmental niche.</title>
        <authorList>
            <consortium name="North American Consortium for Rumen Bacteria"/>
            <person name="Purushe J."/>
            <person name="Fouts D.E."/>
            <person name="Morrison M."/>
            <person name="White B.A."/>
            <person name="Mackie R.I."/>
            <person name="Coutinho P.M."/>
            <person name="Henrissat B."/>
            <person name="Nelson K.E."/>
        </authorList>
    </citation>
    <scope>NUCLEOTIDE SEQUENCE [LARGE SCALE GENOMIC DNA]</scope>
    <source>
        <strain evidence="11">ATCC 19189 / JCM 8958 / 23</strain>
    </source>
</reference>
<comment type="similarity">
    <text evidence="1 7">Belongs to the glycosyl hydrolase 5 (cellulase A) family.</text>
</comment>
<dbReference type="AlphaFoldDB" id="D5EV54"/>
<keyword evidence="5 7" id="KW-0326">Glycosidase</keyword>
<dbReference type="Pfam" id="PF00150">
    <property type="entry name" value="Cellulase"/>
    <property type="match status" value="1"/>
</dbReference>
<proteinExistence type="inferred from homology"/>
<dbReference type="GO" id="GO:0030245">
    <property type="term" value="P:cellulose catabolic process"/>
    <property type="evidence" value="ECO:0007669"/>
    <property type="project" value="UniProtKB-KW"/>
</dbReference>
<dbReference type="CAZy" id="CBM72">
    <property type="family name" value="Carbohydrate-Binding Module Family 72"/>
</dbReference>
<evidence type="ECO:0000256" key="4">
    <source>
        <dbReference type="ARBA" id="ARBA00023277"/>
    </source>
</evidence>
<accession>D5EV54</accession>
<dbReference type="GO" id="GO:0009986">
    <property type="term" value="C:cell surface"/>
    <property type="evidence" value="ECO:0007669"/>
    <property type="project" value="TreeGrafter"/>
</dbReference>
<sequence length="584" mass="65741">MNKKFTTAFIFMASLFSLQIQAQEFETATEAVKNMGVGWNLGNTLEANSQTYHDFTKDNYWGQQGLESETCWGQSKAKPELIKMMKDAGFGAIRVPVTWYNHMDKDGKVNAEWMKRVHEVVDYVINQGLYCIVNVHHDTGADSDSFKSWIKADEANYTQNKARYENLWQQIAEEFKDYDEHLLFESYNEMLDKLSSWCFASFASTNKYDAAVAKSAYNAINSYAQSFVTTVRNTGGNNATRNLVVNTYAACCGSGTWNDHLKEPLSQLTIPTDPVANHLMVQVHDYPNIANGIANVKKEIDDMMAAWNTHILSKGIPMILGEWGTANVDEGDGKTDYDVRRDVMFEFVDYMIAKCKENNVATFYWMGLSDGAYRSLPAFNQPDLAERIAKAYHGSDFAGTYPTENDFNISYLVEYEKDWAELFLYGNYNSVSALKLTEYKGLRIEMDDNYGSKLQVKVYGDATGSSFKEAYYTLSANSKTTTVNFENAKTGSTVSRITLQTNVGATKAKINQVALIKSDNSEVKLSPTTAWGCTLSTESTPVSGIHELHYTPQTDNRIYNLQGQQIAKPQRGIYIQNGKKFIAK</sequence>
<keyword evidence="6" id="KW-0624">Polysaccharide degradation</keyword>
<dbReference type="EC" id="3.2.1.4" evidence="10"/>
<keyword evidence="3" id="KW-0136">Cellulose degradation</keyword>
<dbReference type="SUPFAM" id="SSF51445">
    <property type="entry name" value="(Trans)glycosidases"/>
    <property type="match status" value="1"/>
</dbReference>
<keyword evidence="4" id="KW-0119">Carbohydrate metabolism</keyword>
<keyword evidence="11" id="KW-1185">Reference proteome</keyword>
<dbReference type="PANTHER" id="PTHR31297:SF41">
    <property type="entry name" value="ENDOGLUCANASE, PUTATIVE (AFU_ORTHOLOGUE AFUA_5G01830)-RELATED"/>
    <property type="match status" value="1"/>
</dbReference>
<evidence type="ECO:0000259" key="9">
    <source>
        <dbReference type="Pfam" id="PF00150"/>
    </source>
</evidence>
<dbReference type="EC" id="3.2.1.8" evidence="10"/>
<dbReference type="GeneID" id="31502532"/>
<dbReference type="PANTHER" id="PTHR31297">
    <property type="entry name" value="GLUCAN ENDO-1,6-BETA-GLUCOSIDASE B"/>
    <property type="match status" value="1"/>
</dbReference>
<dbReference type="Proteomes" id="UP000000927">
    <property type="component" value="Chromosome"/>
</dbReference>
<feature type="domain" description="Glycoside hydrolase family 5" evidence="9">
    <location>
        <begin position="67"/>
        <end position="366"/>
    </location>
</feature>
<dbReference type="GO" id="GO:0008422">
    <property type="term" value="F:beta-glucosidase activity"/>
    <property type="evidence" value="ECO:0007669"/>
    <property type="project" value="TreeGrafter"/>
</dbReference>
<evidence type="ECO:0000256" key="3">
    <source>
        <dbReference type="ARBA" id="ARBA00023001"/>
    </source>
</evidence>
<keyword evidence="2 7" id="KW-0378">Hydrolase</keyword>
<evidence type="ECO:0000256" key="5">
    <source>
        <dbReference type="ARBA" id="ARBA00023295"/>
    </source>
</evidence>
<dbReference type="HOGENOM" id="CLU_466804_0_0_10"/>
<dbReference type="GO" id="GO:0005576">
    <property type="term" value="C:extracellular region"/>
    <property type="evidence" value="ECO:0007669"/>
    <property type="project" value="TreeGrafter"/>
</dbReference>
<name>D5EV54_XYLR2</name>
<dbReference type="SMR" id="D5EV54"/>
<dbReference type="RefSeq" id="WP_013065401.1">
    <property type="nucleotide sequence ID" value="NC_014033.1"/>
</dbReference>
<evidence type="ECO:0000256" key="6">
    <source>
        <dbReference type="ARBA" id="ARBA00023326"/>
    </source>
</evidence>
<organism evidence="10 11">
    <name type="scientific">Xylanibacter ruminicola (strain ATCC 19189 / DSM 19721 / CIP 105475 / JCM 8958 / 23)</name>
    <name type="common">Prevotella ruminicola</name>
    <dbReference type="NCBI Taxonomy" id="264731"/>
    <lineage>
        <taxon>Bacteria</taxon>
        <taxon>Pseudomonadati</taxon>
        <taxon>Bacteroidota</taxon>
        <taxon>Bacteroidia</taxon>
        <taxon>Bacteroidales</taxon>
        <taxon>Prevotellaceae</taxon>
        <taxon>Xylanibacter</taxon>
    </lineage>
</organism>
<dbReference type="GO" id="GO:0008810">
    <property type="term" value="F:cellulase activity"/>
    <property type="evidence" value="ECO:0007669"/>
    <property type="project" value="UniProtKB-EC"/>
</dbReference>
<feature type="signal peptide" evidence="8">
    <location>
        <begin position="1"/>
        <end position="22"/>
    </location>
</feature>